<protein>
    <submittedName>
        <fullName evidence="3">Uncharacterized protein</fullName>
    </submittedName>
</protein>
<keyword evidence="2" id="KW-1133">Transmembrane helix</keyword>
<comment type="caution">
    <text evidence="3">The sequence shown here is derived from an EMBL/GenBank/DDBJ whole genome shotgun (WGS) entry which is preliminary data.</text>
</comment>
<name>A0A2G8JP72_STIJA</name>
<feature type="transmembrane region" description="Helical" evidence="2">
    <location>
        <begin position="219"/>
        <end position="237"/>
    </location>
</feature>
<dbReference type="PANTHER" id="PTHR11360">
    <property type="entry name" value="MONOCARBOXYLATE TRANSPORTER"/>
    <property type="match status" value="1"/>
</dbReference>
<reference evidence="3 4" key="1">
    <citation type="journal article" date="2017" name="PLoS Biol.">
        <title>The sea cucumber genome provides insights into morphological evolution and visceral regeneration.</title>
        <authorList>
            <person name="Zhang X."/>
            <person name="Sun L."/>
            <person name="Yuan J."/>
            <person name="Sun Y."/>
            <person name="Gao Y."/>
            <person name="Zhang L."/>
            <person name="Li S."/>
            <person name="Dai H."/>
            <person name="Hamel J.F."/>
            <person name="Liu C."/>
            <person name="Yu Y."/>
            <person name="Liu S."/>
            <person name="Lin W."/>
            <person name="Guo K."/>
            <person name="Jin S."/>
            <person name="Xu P."/>
            <person name="Storey K.B."/>
            <person name="Huan P."/>
            <person name="Zhang T."/>
            <person name="Zhou Y."/>
            <person name="Zhang J."/>
            <person name="Lin C."/>
            <person name="Li X."/>
            <person name="Xing L."/>
            <person name="Huo D."/>
            <person name="Sun M."/>
            <person name="Wang L."/>
            <person name="Mercier A."/>
            <person name="Li F."/>
            <person name="Yang H."/>
            <person name="Xiang J."/>
        </authorList>
    </citation>
    <scope>NUCLEOTIDE SEQUENCE [LARGE SCALE GENOMIC DNA]</scope>
    <source>
        <strain evidence="3">Shaxun</strain>
        <tissue evidence="3">Muscle</tissue>
    </source>
</reference>
<evidence type="ECO:0000256" key="1">
    <source>
        <dbReference type="SAM" id="MobiDB-lite"/>
    </source>
</evidence>
<dbReference type="GO" id="GO:0008028">
    <property type="term" value="F:monocarboxylic acid transmembrane transporter activity"/>
    <property type="evidence" value="ECO:0007669"/>
    <property type="project" value="TreeGrafter"/>
</dbReference>
<dbReference type="EMBL" id="MRZV01001480">
    <property type="protein sequence ID" value="PIK37571.1"/>
    <property type="molecule type" value="Genomic_DNA"/>
</dbReference>
<evidence type="ECO:0000313" key="4">
    <source>
        <dbReference type="Proteomes" id="UP000230750"/>
    </source>
</evidence>
<dbReference type="AlphaFoldDB" id="A0A2G8JP72"/>
<dbReference type="InterPro" id="IPR036259">
    <property type="entry name" value="MFS_trans_sf"/>
</dbReference>
<dbReference type="PANTHER" id="PTHR11360:SF172">
    <property type="entry name" value="MAJOR FACILITATOR SUPERFAMILY (MFS) PROFILE DOMAIN-CONTAINING PROTEIN"/>
    <property type="match status" value="1"/>
</dbReference>
<feature type="transmembrane region" description="Helical" evidence="2">
    <location>
        <begin position="68"/>
        <end position="88"/>
    </location>
</feature>
<accession>A0A2G8JP72</accession>
<dbReference type="SUPFAM" id="SSF103473">
    <property type="entry name" value="MFS general substrate transporter"/>
    <property type="match status" value="1"/>
</dbReference>
<feature type="region of interest" description="Disordered" evidence="1">
    <location>
        <begin position="165"/>
        <end position="197"/>
    </location>
</feature>
<gene>
    <name evidence="3" type="ORF">BSL78_25598</name>
</gene>
<keyword evidence="2" id="KW-0472">Membrane</keyword>
<organism evidence="3 4">
    <name type="scientific">Stichopus japonicus</name>
    <name type="common">Sea cucumber</name>
    <dbReference type="NCBI Taxonomy" id="307972"/>
    <lineage>
        <taxon>Eukaryota</taxon>
        <taxon>Metazoa</taxon>
        <taxon>Echinodermata</taxon>
        <taxon>Eleutherozoa</taxon>
        <taxon>Echinozoa</taxon>
        <taxon>Holothuroidea</taxon>
        <taxon>Aspidochirotacea</taxon>
        <taxon>Aspidochirotida</taxon>
        <taxon>Stichopodidae</taxon>
        <taxon>Apostichopus</taxon>
    </lineage>
</organism>
<evidence type="ECO:0000313" key="3">
    <source>
        <dbReference type="EMBL" id="PIK37571.1"/>
    </source>
</evidence>
<dbReference type="Proteomes" id="UP000230750">
    <property type="component" value="Unassembled WGS sequence"/>
</dbReference>
<proteinExistence type="predicted"/>
<sequence>MLFLYLTLGLLYGSSSGICFHATICVLLQHFPLKNTRPTAVLLLGSTVGVLVYSQLLEITLTSFGWRISMLILASLIIIPGLPASFLITPVSRYPRTNHAHEEHITKTMGRRFSQTVLSLVKKKEARDSCRKIDASRLANYSSSVEKGTSLEIESLDEYTPWREWSSSDLSSSSTDDRSSNIHSTATKDKPKEVKSRKRSLTTHSWCGDCKVVMKMGQMWIFAVACVLSAMACVCVYH</sequence>
<keyword evidence="4" id="KW-1185">Reference proteome</keyword>
<keyword evidence="2" id="KW-0812">Transmembrane</keyword>
<feature type="compositionally biased region" description="Basic and acidic residues" evidence="1">
    <location>
        <begin position="175"/>
        <end position="194"/>
    </location>
</feature>
<dbReference type="InterPro" id="IPR050327">
    <property type="entry name" value="Proton-linked_MCT"/>
</dbReference>
<feature type="transmembrane region" description="Helical" evidence="2">
    <location>
        <begin position="6"/>
        <end position="28"/>
    </location>
</feature>
<evidence type="ECO:0000256" key="2">
    <source>
        <dbReference type="SAM" id="Phobius"/>
    </source>
</evidence>
<feature type="transmembrane region" description="Helical" evidence="2">
    <location>
        <begin position="40"/>
        <end position="56"/>
    </location>
</feature>
<dbReference type="OrthoDB" id="10556652at2759"/>